<proteinExistence type="predicted"/>
<keyword evidence="1" id="KW-1133">Transmembrane helix</keyword>
<protein>
    <recommendedName>
        <fullName evidence="4">DUF5658 domain-containing protein</fullName>
    </recommendedName>
</protein>
<gene>
    <name evidence="2" type="ORF">ANME2D_00983</name>
</gene>
<organism evidence="2 3">
    <name type="scientific">Candidatus Methanoperedens nitratireducens</name>
    <dbReference type="NCBI Taxonomy" id="1392998"/>
    <lineage>
        <taxon>Archaea</taxon>
        <taxon>Methanobacteriati</taxon>
        <taxon>Methanobacteriota</taxon>
        <taxon>Stenosarchaea group</taxon>
        <taxon>Methanomicrobia</taxon>
        <taxon>Methanosarcinales</taxon>
        <taxon>ANME-2 cluster</taxon>
        <taxon>Candidatus Methanoperedentaceae</taxon>
        <taxon>Candidatus Methanoperedens</taxon>
    </lineage>
</organism>
<feature type="transmembrane region" description="Helical" evidence="1">
    <location>
        <begin position="12"/>
        <end position="35"/>
    </location>
</feature>
<dbReference type="EMBL" id="JMIY01000002">
    <property type="protein sequence ID" value="KCZ72554.1"/>
    <property type="molecule type" value="Genomic_DNA"/>
</dbReference>
<reference evidence="2 3" key="1">
    <citation type="journal article" date="2013" name="Nature">
        <title>Anaerobic oxidation of methane coupled to nitrate reduction in a novel archaeal lineage.</title>
        <authorList>
            <person name="Haroon M.F."/>
            <person name="Hu S."/>
            <person name="Shi Y."/>
            <person name="Imelfort M."/>
            <person name="Keller J."/>
            <person name="Hugenholtz P."/>
            <person name="Yuan Z."/>
            <person name="Tyson G.W."/>
        </authorList>
    </citation>
    <scope>NUCLEOTIDE SEQUENCE [LARGE SCALE GENOMIC DNA]</scope>
    <source>
        <strain evidence="2 3">ANME-2d</strain>
    </source>
</reference>
<sequence length="129" mass="15080">MFKEALSGYKKILKYSIYVLILLNILDIISTYIGIKYFNAYEANEKAAYLFDLFGILLPSGLKILIVIILGYTIRSIWKKTEFLLLNTCGWMNSMVVVLNLNVMFIITFLNFYYFLIIINNINIIYYPS</sequence>
<evidence type="ECO:0000313" key="3">
    <source>
        <dbReference type="Proteomes" id="UP000027153"/>
    </source>
</evidence>
<evidence type="ECO:0008006" key="4">
    <source>
        <dbReference type="Google" id="ProtNLM"/>
    </source>
</evidence>
<dbReference type="AlphaFoldDB" id="A0A062VA09"/>
<keyword evidence="1" id="KW-0472">Membrane</keyword>
<evidence type="ECO:0000256" key="1">
    <source>
        <dbReference type="SAM" id="Phobius"/>
    </source>
</evidence>
<name>A0A062VA09_9EURY</name>
<feature type="transmembrane region" description="Helical" evidence="1">
    <location>
        <begin position="47"/>
        <end position="72"/>
    </location>
</feature>
<evidence type="ECO:0000313" key="2">
    <source>
        <dbReference type="EMBL" id="KCZ72554.1"/>
    </source>
</evidence>
<comment type="caution">
    <text evidence="2">The sequence shown here is derived from an EMBL/GenBank/DDBJ whole genome shotgun (WGS) entry which is preliminary data.</text>
</comment>
<dbReference type="Proteomes" id="UP000027153">
    <property type="component" value="Unassembled WGS sequence"/>
</dbReference>
<keyword evidence="3" id="KW-1185">Reference proteome</keyword>
<keyword evidence="1" id="KW-0812">Transmembrane</keyword>
<accession>A0A062VA09</accession>